<keyword evidence="3" id="KW-1185">Reference proteome</keyword>
<name>A0A8T2PTY8_9TELE</name>
<sequence>MTRMLPQQNTAGLALLGVESVKSETEVNKKRKECEALEEEVKKKSQTCQTLKLMIEFPDGANLAVEVFYFNIKQRRPSIISAVHTEPPQKDRLTTRSACSSGLSEAANPELPCCTSAQPALPIVASLTASEMLYTWGELSGGT</sequence>
<dbReference type="Proteomes" id="UP000824540">
    <property type="component" value="Unassembled WGS sequence"/>
</dbReference>
<evidence type="ECO:0000313" key="3">
    <source>
        <dbReference type="Proteomes" id="UP000824540"/>
    </source>
</evidence>
<feature type="non-terminal residue" evidence="2">
    <location>
        <position position="1"/>
    </location>
</feature>
<organism evidence="2 3">
    <name type="scientific">Albula glossodonta</name>
    <name type="common">roundjaw bonefish</name>
    <dbReference type="NCBI Taxonomy" id="121402"/>
    <lineage>
        <taxon>Eukaryota</taxon>
        <taxon>Metazoa</taxon>
        <taxon>Chordata</taxon>
        <taxon>Craniata</taxon>
        <taxon>Vertebrata</taxon>
        <taxon>Euteleostomi</taxon>
        <taxon>Actinopterygii</taxon>
        <taxon>Neopterygii</taxon>
        <taxon>Teleostei</taxon>
        <taxon>Albuliformes</taxon>
        <taxon>Albulidae</taxon>
        <taxon>Albula</taxon>
    </lineage>
</organism>
<evidence type="ECO:0000256" key="1">
    <source>
        <dbReference type="SAM" id="Coils"/>
    </source>
</evidence>
<comment type="caution">
    <text evidence="2">The sequence shown here is derived from an EMBL/GenBank/DDBJ whole genome shotgun (WGS) entry which is preliminary data.</text>
</comment>
<gene>
    <name evidence="2" type="ORF">JZ751_001543</name>
</gene>
<protein>
    <submittedName>
        <fullName evidence="2">Uncharacterized protein</fullName>
    </submittedName>
</protein>
<dbReference type="EMBL" id="JAFBMS010000002">
    <property type="protein sequence ID" value="KAG9354830.1"/>
    <property type="molecule type" value="Genomic_DNA"/>
</dbReference>
<accession>A0A8T2PTY8</accession>
<feature type="coiled-coil region" evidence="1">
    <location>
        <begin position="20"/>
        <end position="54"/>
    </location>
</feature>
<dbReference type="AlphaFoldDB" id="A0A8T2PTY8"/>
<keyword evidence="1" id="KW-0175">Coiled coil</keyword>
<proteinExistence type="predicted"/>
<reference evidence="2" key="1">
    <citation type="thesis" date="2021" institute="BYU ScholarsArchive" country="Provo, UT, USA">
        <title>Applications of and Algorithms for Genome Assembly and Genomic Analyses with an Emphasis on Marine Teleosts.</title>
        <authorList>
            <person name="Pickett B.D."/>
        </authorList>
    </citation>
    <scope>NUCLEOTIDE SEQUENCE</scope>
    <source>
        <strain evidence="2">HI-2016</strain>
    </source>
</reference>
<evidence type="ECO:0000313" key="2">
    <source>
        <dbReference type="EMBL" id="KAG9354830.1"/>
    </source>
</evidence>